<evidence type="ECO:0000256" key="8">
    <source>
        <dbReference type="ARBA" id="ARBA00022989"/>
    </source>
</evidence>
<evidence type="ECO:0000256" key="13">
    <source>
        <dbReference type="SAM" id="Phobius"/>
    </source>
</evidence>
<protein>
    <recommendedName>
        <fullName evidence="5">Transmembrane protein 138</fullName>
    </recommendedName>
</protein>
<organism evidence="14 15">
    <name type="scientific">Triparma retinervis</name>
    <dbReference type="NCBI Taxonomy" id="2557542"/>
    <lineage>
        <taxon>Eukaryota</taxon>
        <taxon>Sar</taxon>
        <taxon>Stramenopiles</taxon>
        <taxon>Ochrophyta</taxon>
        <taxon>Bolidophyceae</taxon>
        <taxon>Parmales</taxon>
        <taxon>Triparmaceae</taxon>
        <taxon>Triparma</taxon>
    </lineage>
</organism>
<keyword evidence="7" id="KW-0970">Cilium biogenesis/degradation</keyword>
<comment type="subcellular location">
    <subcellularLocation>
        <location evidence="3">Cell projection</location>
        <location evidence="3">Cilium</location>
    </subcellularLocation>
    <subcellularLocation>
        <location evidence="2">Endomembrane system</location>
        <topology evidence="2">Multi-pass membrane protein</topology>
    </subcellularLocation>
</comment>
<keyword evidence="15" id="KW-1185">Reference proteome</keyword>
<evidence type="ECO:0000256" key="9">
    <source>
        <dbReference type="ARBA" id="ARBA00023069"/>
    </source>
</evidence>
<evidence type="ECO:0000256" key="5">
    <source>
        <dbReference type="ARBA" id="ARBA00014515"/>
    </source>
</evidence>
<comment type="similarity">
    <text evidence="4">Belongs to the TMEM138 family.</text>
</comment>
<evidence type="ECO:0000256" key="6">
    <source>
        <dbReference type="ARBA" id="ARBA00022692"/>
    </source>
</evidence>
<feature type="transmembrane region" description="Helical" evidence="13">
    <location>
        <begin position="16"/>
        <end position="35"/>
    </location>
</feature>
<keyword evidence="11" id="KW-0325">Glycoprotein</keyword>
<evidence type="ECO:0000256" key="11">
    <source>
        <dbReference type="ARBA" id="ARBA00023180"/>
    </source>
</evidence>
<keyword evidence="6 13" id="KW-0812">Transmembrane</keyword>
<sequence length="202" mass="23126">MSNGAMDRQERGSHRVFLLKICLMILFLLSDMGLNSSVEFDDFVKGDTSENSKNILVLMFGLQLVVQISTFLVLFLMMGDTYLFRVGLLGVLAKQFTGVLLIHPVYIAFTMFIGGYRVSEMHNGTTIVNLWELPYFVPLSISHKIVASIYYVANLRSTIKLGSPLYYNKDAWVEIFYDSNRDTSRIEQTESLLRKRVTRKKV</sequence>
<dbReference type="PANTHER" id="PTHR13306">
    <property type="entry name" value="TRANSMEMBRANE PROTEIN 138"/>
    <property type="match status" value="1"/>
</dbReference>
<feature type="transmembrane region" description="Helical" evidence="13">
    <location>
        <begin position="55"/>
        <end position="76"/>
    </location>
</feature>
<dbReference type="InterPro" id="IPR024133">
    <property type="entry name" value="TM_138"/>
</dbReference>
<dbReference type="GO" id="GO:0030030">
    <property type="term" value="P:cell projection organization"/>
    <property type="evidence" value="ECO:0007669"/>
    <property type="project" value="UniProtKB-KW"/>
</dbReference>
<dbReference type="GO" id="GO:0012505">
    <property type="term" value="C:endomembrane system"/>
    <property type="evidence" value="ECO:0007669"/>
    <property type="project" value="UniProtKB-SubCell"/>
</dbReference>
<feature type="transmembrane region" description="Helical" evidence="13">
    <location>
        <begin position="133"/>
        <end position="153"/>
    </location>
</feature>
<evidence type="ECO:0000313" key="14">
    <source>
        <dbReference type="EMBL" id="GMH75083.1"/>
    </source>
</evidence>
<evidence type="ECO:0000256" key="2">
    <source>
        <dbReference type="ARBA" id="ARBA00004127"/>
    </source>
</evidence>
<keyword evidence="9" id="KW-0969">Cilium</keyword>
<gene>
    <name evidence="14" type="ORF">TrRE_jg7893</name>
</gene>
<dbReference type="AlphaFoldDB" id="A0A9W7AU10"/>
<name>A0A9W7AU10_9STRA</name>
<feature type="transmembrane region" description="Helical" evidence="13">
    <location>
        <begin position="88"/>
        <end position="113"/>
    </location>
</feature>
<evidence type="ECO:0000256" key="12">
    <source>
        <dbReference type="ARBA" id="ARBA00023273"/>
    </source>
</evidence>
<evidence type="ECO:0000256" key="7">
    <source>
        <dbReference type="ARBA" id="ARBA00022794"/>
    </source>
</evidence>
<dbReference type="OrthoDB" id="189688at2759"/>
<evidence type="ECO:0000313" key="15">
    <source>
        <dbReference type="Proteomes" id="UP001165082"/>
    </source>
</evidence>
<dbReference type="PANTHER" id="PTHR13306:SF6">
    <property type="entry name" value="TRANSMEMBRANE PROTEIN 138"/>
    <property type="match status" value="1"/>
</dbReference>
<dbReference type="EMBL" id="BRXZ01001606">
    <property type="protein sequence ID" value="GMH75083.1"/>
    <property type="molecule type" value="Genomic_DNA"/>
</dbReference>
<keyword evidence="12" id="KW-0966">Cell projection</keyword>
<evidence type="ECO:0000256" key="10">
    <source>
        <dbReference type="ARBA" id="ARBA00023136"/>
    </source>
</evidence>
<reference evidence="14" key="1">
    <citation type="submission" date="2022-07" db="EMBL/GenBank/DDBJ databases">
        <title>Genome analysis of Parmales, a sister group of diatoms, reveals the evolutionary specialization of diatoms from phago-mixotrophs to photoautotrophs.</title>
        <authorList>
            <person name="Ban H."/>
            <person name="Sato S."/>
            <person name="Yoshikawa S."/>
            <person name="Kazumasa Y."/>
            <person name="Nakamura Y."/>
            <person name="Ichinomiya M."/>
            <person name="Saitoh K."/>
            <person name="Sato N."/>
            <person name="Blanc-Mathieu R."/>
            <person name="Endo H."/>
            <person name="Kuwata A."/>
            <person name="Ogata H."/>
        </authorList>
    </citation>
    <scope>NUCLEOTIDE SEQUENCE</scope>
</reference>
<dbReference type="Proteomes" id="UP001165082">
    <property type="component" value="Unassembled WGS sequence"/>
</dbReference>
<comment type="function">
    <text evidence="1">Required for ciliogenesis.</text>
</comment>
<evidence type="ECO:0000256" key="1">
    <source>
        <dbReference type="ARBA" id="ARBA00003709"/>
    </source>
</evidence>
<dbReference type="Pfam" id="PF14935">
    <property type="entry name" value="TMEM138"/>
    <property type="match status" value="1"/>
</dbReference>
<keyword evidence="8 13" id="KW-1133">Transmembrane helix</keyword>
<accession>A0A9W7AU10</accession>
<evidence type="ECO:0000256" key="3">
    <source>
        <dbReference type="ARBA" id="ARBA00004138"/>
    </source>
</evidence>
<dbReference type="GO" id="GO:0005929">
    <property type="term" value="C:cilium"/>
    <property type="evidence" value="ECO:0007669"/>
    <property type="project" value="UniProtKB-SubCell"/>
</dbReference>
<evidence type="ECO:0000256" key="4">
    <source>
        <dbReference type="ARBA" id="ARBA00010572"/>
    </source>
</evidence>
<keyword evidence="10 13" id="KW-0472">Membrane</keyword>
<comment type="caution">
    <text evidence="14">The sequence shown here is derived from an EMBL/GenBank/DDBJ whole genome shotgun (WGS) entry which is preliminary data.</text>
</comment>
<proteinExistence type="inferred from homology"/>